<reference evidence="1" key="1">
    <citation type="journal article" date="2023" name="Plant J.">
        <title>Genome sequences and population genomics provide insights into the demographic history, inbreeding, and mutation load of two 'living fossil' tree species of Dipteronia.</title>
        <authorList>
            <person name="Feng Y."/>
            <person name="Comes H.P."/>
            <person name="Chen J."/>
            <person name="Zhu S."/>
            <person name="Lu R."/>
            <person name="Zhang X."/>
            <person name="Li P."/>
            <person name="Qiu J."/>
            <person name="Olsen K.M."/>
            <person name="Qiu Y."/>
        </authorList>
    </citation>
    <scope>NUCLEOTIDE SEQUENCE</scope>
    <source>
        <strain evidence="1">NBL</strain>
    </source>
</reference>
<dbReference type="Proteomes" id="UP001281410">
    <property type="component" value="Unassembled WGS sequence"/>
</dbReference>
<comment type="caution">
    <text evidence="1">The sequence shown here is derived from an EMBL/GenBank/DDBJ whole genome shotgun (WGS) entry which is preliminary data.</text>
</comment>
<dbReference type="GO" id="GO:0004864">
    <property type="term" value="F:protein phosphatase inhibitor activity"/>
    <property type="evidence" value="ECO:0007669"/>
    <property type="project" value="UniProtKB-ARBA"/>
</dbReference>
<sequence length="126" mass="14289">MAEETQPKWEGKASLELTAVKAEQKKKTTKWAKEKLAMIDPIQRCLSYQLIDNNIGFKSYVATIKVLPINIDGCDGENGCTIEWSFVADPIEGWRPEDLTSFIENRLQIMSNKIEQALVQTWSPSV</sequence>
<protein>
    <recommendedName>
        <fullName evidence="3">Lachrymatory-factor synthase-like</fullName>
    </recommendedName>
</protein>
<dbReference type="PANTHER" id="PTHR33789">
    <property type="entry name" value="LACHRYMATORY-FACTOR SYNTHASE"/>
    <property type="match status" value="1"/>
</dbReference>
<dbReference type="InterPro" id="IPR023393">
    <property type="entry name" value="START-like_dom_sf"/>
</dbReference>
<keyword evidence="2" id="KW-1185">Reference proteome</keyword>
<dbReference type="AlphaFoldDB" id="A0AAE0E863"/>
<dbReference type="Gene3D" id="3.30.530.20">
    <property type="match status" value="1"/>
</dbReference>
<name>A0AAE0E863_9ROSI</name>
<organism evidence="1 2">
    <name type="scientific">Dipteronia sinensis</name>
    <dbReference type="NCBI Taxonomy" id="43782"/>
    <lineage>
        <taxon>Eukaryota</taxon>
        <taxon>Viridiplantae</taxon>
        <taxon>Streptophyta</taxon>
        <taxon>Embryophyta</taxon>
        <taxon>Tracheophyta</taxon>
        <taxon>Spermatophyta</taxon>
        <taxon>Magnoliopsida</taxon>
        <taxon>eudicotyledons</taxon>
        <taxon>Gunneridae</taxon>
        <taxon>Pentapetalae</taxon>
        <taxon>rosids</taxon>
        <taxon>malvids</taxon>
        <taxon>Sapindales</taxon>
        <taxon>Sapindaceae</taxon>
        <taxon>Hippocastanoideae</taxon>
        <taxon>Acereae</taxon>
        <taxon>Dipteronia</taxon>
    </lineage>
</organism>
<dbReference type="PANTHER" id="PTHR33789:SF11">
    <property type="entry name" value="OS05G0202300 PROTEIN"/>
    <property type="match status" value="1"/>
</dbReference>
<dbReference type="InterPro" id="IPR053249">
    <property type="entry name" value="LFS"/>
</dbReference>
<dbReference type="CDD" id="cd07821">
    <property type="entry name" value="PYR_PYL_RCAR_like"/>
    <property type="match status" value="1"/>
</dbReference>
<gene>
    <name evidence="1" type="ORF">Dsin_017714</name>
</gene>
<dbReference type="EMBL" id="JANJYJ010000005">
    <property type="protein sequence ID" value="KAK3213008.1"/>
    <property type="molecule type" value="Genomic_DNA"/>
</dbReference>
<dbReference type="Pfam" id="PF10604">
    <property type="entry name" value="Polyketide_cyc2"/>
    <property type="match status" value="1"/>
</dbReference>
<proteinExistence type="predicted"/>
<dbReference type="InterPro" id="IPR019587">
    <property type="entry name" value="Polyketide_cyclase/dehydratase"/>
</dbReference>
<accession>A0AAE0E863</accession>
<evidence type="ECO:0008006" key="3">
    <source>
        <dbReference type="Google" id="ProtNLM"/>
    </source>
</evidence>
<evidence type="ECO:0000313" key="2">
    <source>
        <dbReference type="Proteomes" id="UP001281410"/>
    </source>
</evidence>
<evidence type="ECO:0000313" key="1">
    <source>
        <dbReference type="EMBL" id="KAK3213008.1"/>
    </source>
</evidence>
<dbReference type="SUPFAM" id="SSF55961">
    <property type="entry name" value="Bet v1-like"/>
    <property type="match status" value="1"/>
</dbReference>